<organism evidence="3 4">
    <name type="scientific">Trichogramma brassicae</name>
    <dbReference type="NCBI Taxonomy" id="86971"/>
    <lineage>
        <taxon>Eukaryota</taxon>
        <taxon>Metazoa</taxon>
        <taxon>Ecdysozoa</taxon>
        <taxon>Arthropoda</taxon>
        <taxon>Hexapoda</taxon>
        <taxon>Insecta</taxon>
        <taxon>Pterygota</taxon>
        <taxon>Neoptera</taxon>
        <taxon>Endopterygota</taxon>
        <taxon>Hymenoptera</taxon>
        <taxon>Apocrita</taxon>
        <taxon>Proctotrupomorpha</taxon>
        <taxon>Chalcidoidea</taxon>
        <taxon>Trichogrammatidae</taxon>
        <taxon>Trichogramma</taxon>
    </lineage>
</organism>
<keyword evidence="4" id="KW-1185">Reference proteome</keyword>
<sequence>MNRKARVQLRHSLEANIRVTSAHKSTEDTLIISHTRVRERERKRYARRVGSGQQQKAVLCSWRGSESQRAAQTDARSRPASVGAEGSFATRSTTTSGANLTRLPCHARCPQAKQPSSPLLVRSTVATLFPRVPSGPALQLPRRAVEPIPAVTLEELKGAQSRIKERSAPGPDDIPNSALKIAIATRPDIFLRVYTTCLETGVFPSGWKRQRLVLLPKSGKPPDEPSSYRPLCMLDTAGKILERIICDRLEALTERPGGLSERQYGFRKGRSTIDAIEDVISTARNAVAGRRWFRGTKKYCAVTLDVRNAFNSARWDNILAALRRLLVPDYLLRIIASYFSARVLDYTTDDGPESYEVTAGVPQWSVLGPIL</sequence>
<protein>
    <recommendedName>
        <fullName evidence="2">Reverse transcriptase domain-containing protein</fullName>
    </recommendedName>
</protein>
<dbReference type="OrthoDB" id="7700848at2759"/>
<evidence type="ECO:0000313" key="3">
    <source>
        <dbReference type="EMBL" id="CAB0031335.1"/>
    </source>
</evidence>
<dbReference type="AlphaFoldDB" id="A0A6H5I8I1"/>
<dbReference type="InterPro" id="IPR000477">
    <property type="entry name" value="RT_dom"/>
</dbReference>
<dbReference type="SUPFAM" id="SSF56672">
    <property type="entry name" value="DNA/RNA polymerases"/>
    <property type="match status" value="1"/>
</dbReference>
<feature type="domain" description="Reverse transcriptase" evidence="2">
    <location>
        <begin position="196"/>
        <end position="371"/>
    </location>
</feature>
<dbReference type="Proteomes" id="UP000479190">
    <property type="component" value="Unassembled WGS sequence"/>
</dbReference>
<feature type="region of interest" description="Disordered" evidence="1">
    <location>
        <begin position="63"/>
        <end position="97"/>
    </location>
</feature>
<dbReference type="EMBL" id="CADCXV010000640">
    <property type="protein sequence ID" value="CAB0031335.1"/>
    <property type="molecule type" value="Genomic_DNA"/>
</dbReference>
<dbReference type="Pfam" id="PF00078">
    <property type="entry name" value="RVT_1"/>
    <property type="match status" value="1"/>
</dbReference>
<proteinExistence type="predicted"/>
<name>A0A6H5I8I1_9HYME</name>
<reference evidence="3 4" key="1">
    <citation type="submission" date="2020-02" db="EMBL/GenBank/DDBJ databases">
        <authorList>
            <person name="Ferguson B K."/>
        </authorList>
    </citation>
    <scope>NUCLEOTIDE SEQUENCE [LARGE SCALE GENOMIC DNA]</scope>
</reference>
<evidence type="ECO:0000256" key="1">
    <source>
        <dbReference type="SAM" id="MobiDB-lite"/>
    </source>
</evidence>
<accession>A0A6H5I8I1</accession>
<dbReference type="PROSITE" id="PS50878">
    <property type="entry name" value="RT_POL"/>
    <property type="match status" value="1"/>
</dbReference>
<evidence type="ECO:0000259" key="2">
    <source>
        <dbReference type="PROSITE" id="PS50878"/>
    </source>
</evidence>
<gene>
    <name evidence="3" type="ORF">TBRA_LOCUS3308</name>
</gene>
<dbReference type="PANTHER" id="PTHR19446">
    <property type="entry name" value="REVERSE TRANSCRIPTASES"/>
    <property type="match status" value="1"/>
</dbReference>
<dbReference type="GO" id="GO:0071897">
    <property type="term" value="P:DNA biosynthetic process"/>
    <property type="evidence" value="ECO:0007669"/>
    <property type="project" value="UniProtKB-ARBA"/>
</dbReference>
<evidence type="ECO:0000313" key="4">
    <source>
        <dbReference type="Proteomes" id="UP000479190"/>
    </source>
</evidence>
<dbReference type="InterPro" id="IPR043502">
    <property type="entry name" value="DNA/RNA_pol_sf"/>
</dbReference>